<dbReference type="SUPFAM" id="SSF51430">
    <property type="entry name" value="NAD(P)-linked oxidoreductase"/>
    <property type="match status" value="1"/>
</dbReference>
<dbReference type="Proteomes" id="UP001218218">
    <property type="component" value="Unassembled WGS sequence"/>
</dbReference>
<reference evidence="1" key="1">
    <citation type="submission" date="2023-03" db="EMBL/GenBank/DDBJ databases">
        <title>Massive genome expansion in bonnet fungi (Mycena s.s.) driven by repeated elements and novel gene families across ecological guilds.</title>
        <authorList>
            <consortium name="Lawrence Berkeley National Laboratory"/>
            <person name="Harder C.B."/>
            <person name="Miyauchi S."/>
            <person name="Viragh M."/>
            <person name="Kuo A."/>
            <person name="Thoen E."/>
            <person name="Andreopoulos B."/>
            <person name="Lu D."/>
            <person name="Skrede I."/>
            <person name="Drula E."/>
            <person name="Henrissat B."/>
            <person name="Morin E."/>
            <person name="Kohler A."/>
            <person name="Barry K."/>
            <person name="LaButti K."/>
            <person name="Morin E."/>
            <person name="Salamov A."/>
            <person name="Lipzen A."/>
            <person name="Mereny Z."/>
            <person name="Hegedus B."/>
            <person name="Baldrian P."/>
            <person name="Stursova M."/>
            <person name="Weitz H."/>
            <person name="Taylor A."/>
            <person name="Grigoriev I.V."/>
            <person name="Nagy L.G."/>
            <person name="Martin F."/>
            <person name="Kauserud H."/>
        </authorList>
    </citation>
    <scope>NUCLEOTIDE SEQUENCE</scope>
    <source>
        <strain evidence="1">CBHHK002</strain>
    </source>
</reference>
<organism evidence="1 2">
    <name type="scientific">Mycena albidolilacea</name>
    <dbReference type="NCBI Taxonomy" id="1033008"/>
    <lineage>
        <taxon>Eukaryota</taxon>
        <taxon>Fungi</taxon>
        <taxon>Dikarya</taxon>
        <taxon>Basidiomycota</taxon>
        <taxon>Agaricomycotina</taxon>
        <taxon>Agaricomycetes</taxon>
        <taxon>Agaricomycetidae</taxon>
        <taxon>Agaricales</taxon>
        <taxon>Marasmiineae</taxon>
        <taxon>Mycenaceae</taxon>
        <taxon>Mycena</taxon>
    </lineage>
</organism>
<gene>
    <name evidence="1" type="ORF">DFH08DRAFT_820927</name>
</gene>
<accession>A0AAD6ZBG3</accession>
<dbReference type="Gene3D" id="3.20.20.100">
    <property type="entry name" value="NADP-dependent oxidoreductase domain"/>
    <property type="match status" value="1"/>
</dbReference>
<sequence length="163" mass="18226">MFQTVGFKLPSFALDGTPGYVREATESSLKKLGVDCIDLYYLHYLKENIAAGMLKLSAEDVQTVRDLTAQAGVELGDWYPAGMIALSFADIPALPWSSCAIYNLWQIELRITSVSWVPQTFQNLLWKWRTVETALNALEALENTVEIKMVVLSNICGRKGKFS</sequence>
<evidence type="ECO:0008006" key="3">
    <source>
        <dbReference type="Google" id="ProtNLM"/>
    </source>
</evidence>
<comment type="caution">
    <text evidence="1">The sequence shown here is derived from an EMBL/GenBank/DDBJ whole genome shotgun (WGS) entry which is preliminary data.</text>
</comment>
<dbReference type="InterPro" id="IPR036812">
    <property type="entry name" value="NAD(P)_OxRdtase_dom_sf"/>
</dbReference>
<keyword evidence="2" id="KW-1185">Reference proteome</keyword>
<name>A0AAD6ZBG3_9AGAR</name>
<dbReference type="AlphaFoldDB" id="A0AAD6ZBG3"/>
<evidence type="ECO:0000313" key="2">
    <source>
        <dbReference type="Proteomes" id="UP001218218"/>
    </source>
</evidence>
<dbReference type="EMBL" id="JARIHO010000064">
    <property type="protein sequence ID" value="KAJ7314957.1"/>
    <property type="molecule type" value="Genomic_DNA"/>
</dbReference>
<proteinExistence type="predicted"/>
<protein>
    <recommendedName>
        <fullName evidence="3">NADP-dependent oxidoreductase domain-containing protein</fullName>
    </recommendedName>
</protein>
<evidence type="ECO:0000313" key="1">
    <source>
        <dbReference type="EMBL" id="KAJ7314957.1"/>
    </source>
</evidence>